<dbReference type="InterPro" id="IPR011029">
    <property type="entry name" value="DEATH-like_dom_sf"/>
</dbReference>
<dbReference type="InterPro" id="IPR013041">
    <property type="entry name" value="Clathrin_app_Ig-like_sf"/>
</dbReference>
<evidence type="ECO:0000256" key="1">
    <source>
        <dbReference type="SAM" id="MobiDB-lite"/>
    </source>
</evidence>
<dbReference type="AlphaFoldDB" id="A0AAU9WLA3"/>
<feature type="domain" description="Caspase family p20" evidence="3">
    <location>
        <begin position="248"/>
        <end position="374"/>
    </location>
</feature>
<dbReference type="GO" id="GO:0006508">
    <property type="term" value="P:proteolysis"/>
    <property type="evidence" value="ECO:0007669"/>
    <property type="project" value="InterPro"/>
</dbReference>
<dbReference type="SUPFAM" id="SSF52129">
    <property type="entry name" value="Caspase-like"/>
    <property type="match status" value="1"/>
</dbReference>
<dbReference type="SUPFAM" id="SSF47986">
    <property type="entry name" value="DEATH domain"/>
    <property type="match status" value="1"/>
</dbReference>
<dbReference type="Proteomes" id="UP001159428">
    <property type="component" value="Unassembled WGS sequence"/>
</dbReference>
<keyword evidence="5" id="KW-1185">Reference proteome</keyword>
<proteinExistence type="predicted"/>
<dbReference type="InterPro" id="IPR000488">
    <property type="entry name" value="Death_dom"/>
</dbReference>
<dbReference type="GO" id="GO:0007165">
    <property type="term" value="P:signal transduction"/>
    <property type="evidence" value="ECO:0007669"/>
    <property type="project" value="InterPro"/>
</dbReference>
<dbReference type="InterPro" id="IPR011600">
    <property type="entry name" value="Pept_C14_caspase"/>
</dbReference>
<dbReference type="EMBL" id="CALNXJ010000016">
    <property type="protein sequence ID" value="CAH3117786.1"/>
    <property type="molecule type" value="Genomic_DNA"/>
</dbReference>
<feature type="domain" description="Death" evidence="2">
    <location>
        <begin position="36"/>
        <end position="104"/>
    </location>
</feature>
<evidence type="ECO:0008006" key="6">
    <source>
        <dbReference type="Google" id="ProtNLM"/>
    </source>
</evidence>
<accession>A0AAU9WLA3</accession>
<dbReference type="Gene3D" id="3.40.50.1460">
    <property type="match status" value="1"/>
</dbReference>
<dbReference type="PROSITE" id="PS50208">
    <property type="entry name" value="CASPASE_P20"/>
    <property type="match status" value="1"/>
</dbReference>
<evidence type="ECO:0000259" key="2">
    <source>
        <dbReference type="PROSITE" id="PS50017"/>
    </source>
</evidence>
<evidence type="ECO:0000313" key="4">
    <source>
        <dbReference type="EMBL" id="CAH3117786.1"/>
    </source>
</evidence>
<dbReference type="InterPro" id="IPR029030">
    <property type="entry name" value="Caspase-like_dom_sf"/>
</dbReference>
<evidence type="ECO:0000259" key="3">
    <source>
        <dbReference type="PROSITE" id="PS50208"/>
    </source>
</evidence>
<gene>
    <name evidence="4" type="ORF">PMEA_00007642</name>
</gene>
<comment type="caution">
    <text evidence="4">The sequence shown here is derived from an EMBL/GenBank/DDBJ whole genome shotgun (WGS) entry which is preliminary data.</text>
</comment>
<dbReference type="GO" id="GO:0004197">
    <property type="term" value="F:cysteine-type endopeptidase activity"/>
    <property type="evidence" value="ECO:0007669"/>
    <property type="project" value="InterPro"/>
</dbReference>
<sequence>MASEKVKRVSTLMNCLSMDILEKLGMKLNPRHPMKDFRFLAGKMNYNYESVRNFERQKNPTVSLLYEWWMSSERNGEVKTVTHLIELLKSMGRDDAVNILRPVEFTELSQYPSGKDYQPTHVTLPPEPPFPIGGNLFGAYSTGDLKETRPPQENEYLYNNNLTPPRPACYVGDDGRSRPYQEIIANVQHTMFSDYGSPLALEPRPQVRHPATDRQNGSDLQDGNVVLEPSSMRQPSTAPESPPRPVVSDKVALVIGNQQYECGKLKGLFYAEKDAYDVAQVLFTLGFKVVALVNLSLSEMRIAVLSFCRLLGKGVYGVLYYAGHGYEDGGENFLLPVDANLKYNRQDSLRAQEILETMQACDTALNLLIIDSCRIRLPKKTGTVHYCKRGPKGNNIFAYSCCSQQEAYEEPNQPNGLYATHLLRHIRRNERIELILMDVARDVSSASSRNLIQRPCHESDAVADCRLTDPIVPDLLPEEFGERMKLWNQAHYLPDEIPPIDQDGLVISFECRPVFSNVMEIKISAHNTNPLPLQEVVMDLQVPTPVMSKVRLLSGEFLGENGGVLEQVVQLSRLQKLLDPLVVTFKMYYRMGNEVRDWEKTVRLGCPLVSSVFVQWDWWITCGRLPGVKCTQV</sequence>
<protein>
    <recommendedName>
        <fullName evidence="6">Mucosa-associated lymphoid tissue lymphoma translocation protein 1</fullName>
    </recommendedName>
</protein>
<dbReference type="PANTHER" id="PTHR22576:SF37">
    <property type="entry name" value="MUCOSA-ASSOCIATED LYMPHOID TISSUE LYMPHOMA TRANSLOCATION PROTEIN 1"/>
    <property type="match status" value="1"/>
</dbReference>
<dbReference type="SUPFAM" id="SSF49348">
    <property type="entry name" value="Clathrin adaptor appendage domain"/>
    <property type="match status" value="1"/>
</dbReference>
<dbReference type="Pfam" id="PF00531">
    <property type="entry name" value="Death"/>
    <property type="match status" value="1"/>
</dbReference>
<dbReference type="Pfam" id="PF00656">
    <property type="entry name" value="Peptidase_C14"/>
    <property type="match status" value="1"/>
</dbReference>
<reference evidence="4 5" key="1">
    <citation type="submission" date="2022-05" db="EMBL/GenBank/DDBJ databases">
        <authorList>
            <consortium name="Genoscope - CEA"/>
            <person name="William W."/>
        </authorList>
    </citation>
    <scope>NUCLEOTIDE SEQUENCE [LARGE SCALE GENOMIC DNA]</scope>
</reference>
<dbReference type="PANTHER" id="PTHR22576">
    <property type="entry name" value="MUCOSA ASSOCIATED LYMPHOID TISSUE LYMPHOMA TRANSLOCATION PROTEIN 1/PARACASPASE"/>
    <property type="match status" value="1"/>
</dbReference>
<name>A0AAU9WLA3_9CNID</name>
<organism evidence="4 5">
    <name type="scientific">Pocillopora meandrina</name>
    <dbReference type="NCBI Taxonomy" id="46732"/>
    <lineage>
        <taxon>Eukaryota</taxon>
        <taxon>Metazoa</taxon>
        <taxon>Cnidaria</taxon>
        <taxon>Anthozoa</taxon>
        <taxon>Hexacorallia</taxon>
        <taxon>Scleractinia</taxon>
        <taxon>Astrocoeniina</taxon>
        <taxon>Pocilloporidae</taxon>
        <taxon>Pocillopora</taxon>
    </lineage>
</organism>
<dbReference type="InterPro" id="IPR052039">
    <property type="entry name" value="Caspase-related_regulators"/>
</dbReference>
<dbReference type="Gene3D" id="1.10.533.10">
    <property type="entry name" value="Death Domain, Fas"/>
    <property type="match status" value="1"/>
</dbReference>
<dbReference type="PROSITE" id="PS50017">
    <property type="entry name" value="DEATH_DOMAIN"/>
    <property type="match status" value="1"/>
</dbReference>
<dbReference type="InterPro" id="IPR001309">
    <property type="entry name" value="Pept_C14_p20"/>
</dbReference>
<feature type="region of interest" description="Disordered" evidence="1">
    <location>
        <begin position="196"/>
        <end position="245"/>
    </location>
</feature>
<evidence type="ECO:0000313" key="5">
    <source>
        <dbReference type="Proteomes" id="UP001159428"/>
    </source>
</evidence>
<dbReference type="Gene3D" id="2.60.40.1230">
    <property type="match status" value="1"/>
</dbReference>